<dbReference type="InterPro" id="IPR009721">
    <property type="entry name" value="O-acyltransferase_WSD1_C"/>
</dbReference>
<dbReference type="GO" id="GO:0008374">
    <property type="term" value="F:O-acyltransferase activity"/>
    <property type="evidence" value="ECO:0007669"/>
    <property type="project" value="InterPro"/>
</dbReference>
<dbReference type="AlphaFoldDB" id="A0A7J6XAZ3"/>
<accession>A0A7J6XAZ3</accession>
<evidence type="ECO:0000259" key="1">
    <source>
        <dbReference type="Pfam" id="PF06974"/>
    </source>
</evidence>
<feature type="domain" description="O-acyltransferase WSD1 C-terminal" evidence="1">
    <location>
        <begin position="1"/>
        <end position="67"/>
    </location>
</feature>
<dbReference type="GO" id="GO:0005886">
    <property type="term" value="C:plasma membrane"/>
    <property type="evidence" value="ECO:0007669"/>
    <property type="project" value="TreeGrafter"/>
</dbReference>
<dbReference type="Proteomes" id="UP000554482">
    <property type="component" value="Unassembled WGS sequence"/>
</dbReference>
<dbReference type="Pfam" id="PF06974">
    <property type="entry name" value="WS_DGAT_C"/>
    <property type="match status" value="1"/>
</dbReference>
<evidence type="ECO:0000313" key="2">
    <source>
        <dbReference type="EMBL" id="KAF5205610.1"/>
    </source>
</evidence>
<dbReference type="EMBL" id="JABWDY010003834">
    <property type="protein sequence ID" value="KAF5205610.1"/>
    <property type="molecule type" value="Genomic_DNA"/>
</dbReference>
<gene>
    <name evidence="2" type="ORF">FRX31_004803</name>
</gene>
<keyword evidence="2" id="KW-0012">Acyltransferase</keyword>
<reference evidence="2 3" key="1">
    <citation type="submission" date="2020-06" db="EMBL/GenBank/DDBJ databases">
        <title>Transcriptomic and genomic resources for Thalictrum thalictroides and T. hernandezii: Facilitating candidate gene discovery in an emerging model plant lineage.</title>
        <authorList>
            <person name="Arias T."/>
            <person name="Riano-Pachon D.M."/>
            <person name="Di Stilio V.S."/>
        </authorList>
    </citation>
    <scope>NUCLEOTIDE SEQUENCE [LARGE SCALE GENOMIC DNA]</scope>
    <source>
        <strain evidence="3">cv. WT478/WT964</strain>
        <tissue evidence="2">Leaves</tissue>
    </source>
</reference>
<keyword evidence="3" id="KW-1185">Reference proteome</keyword>
<proteinExistence type="predicted"/>
<protein>
    <submittedName>
        <fullName evidence="2">O-acyltransferase wsd1-like</fullName>
    </submittedName>
</protein>
<dbReference type="InterPro" id="IPR045034">
    <property type="entry name" value="O-acyltransferase_WSD1-like"/>
</dbReference>
<dbReference type="GO" id="GO:0019432">
    <property type="term" value="P:triglyceride biosynthetic process"/>
    <property type="evidence" value="ECO:0007669"/>
    <property type="project" value="TreeGrafter"/>
</dbReference>
<name>A0A7J6XAZ3_THATH</name>
<sequence length="80" mass="8794">MAGPVEKASMAGRPLKSLYFTVPGVPQSLVFTIVTYMGNLRLVVNSERGYIDRDILTSCLKDAFTKIYAASVGEHPMKIE</sequence>
<comment type="caution">
    <text evidence="2">The sequence shown here is derived from an EMBL/GenBank/DDBJ whole genome shotgun (WGS) entry which is preliminary data.</text>
</comment>
<dbReference type="PANTHER" id="PTHR31650">
    <property type="entry name" value="O-ACYLTRANSFERASE (WSD1-LIKE) FAMILY PROTEIN"/>
    <property type="match status" value="1"/>
</dbReference>
<evidence type="ECO:0000313" key="3">
    <source>
        <dbReference type="Proteomes" id="UP000554482"/>
    </source>
</evidence>
<dbReference type="PANTHER" id="PTHR31650:SF34">
    <property type="entry name" value="O-ACYLTRANSFERASE WSD1-LIKE ISOFORM X1"/>
    <property type="match status" value="1"/>
</dbReference>
<dbReference type="OrthoDB" id="619536at2759"/>
<keyword evidence="2" id="KW-0808">Transferase</keyword>
<organism evidence="2 3">
    <name type="scientific">Thalictrum thalictroides</name>
    <name type="common">Rue-anemone</name>
    <name type="synonym">Anemone thalictroides</name>
    <dbReference type="NCBI Taxonomy" id="46969"/>
    <lineage>
        <taxon>Eukaryota</taxon>
        <taxon>Viridiplantae</taxon>
        <taxon>Streptophyta</taxon>
        <taxon>Embryophyta</taxon>
        <taxon>Tracheophyta</taxon>
        <taxon>Spermatophyta</taxon>
        <taxon>Magnoliopsida</taxon>
        <taxon>Ranunculales</taxon>
        <taxon>Ranunculaceae</taxon>
        <taxon>Thalictroideae</taxon>
        <taxon>Thalictrum</taxon>
    </lineage>
</organism>